<reference evidence="3" key="2">
    <citation type="submission" date="2007-03" db="EMBL/GenBank/DDBJ databases">
        <authorList>
            <consortium name="The International Medicago Genome Annotation Group"/>
        </authorList>
    </citation>
    <scope>NUCLEOTIDE SEQUENCE</scope>
</reference>
<evidence type="ECO:0000259" key="2">
    <source>
        <dbReference type="Pfam" id="PF13966"/>
    </source>
</evidence>
<organism evidence="3">
    <name type="scientific">Medicago truncatula</name>
    <name type="common">Barrel medic</name>
    <name type="synonym">Medicago tribuloides</name>
    <dbReference type="NCBI Taxonomy" id="3880"/>
    <lineage>
        <taxon>Eukaryota</taxon>
        <taxon>Viridiplantae</taxon>
        <taxon>Streptophyta</taxon>
        <taxon>Embryophyta</taxon>
        <taxon>Tracheophyta</taxon>
        <taxon>Spermatophyta</taxon>
        <taxon>Magnoliopsida</taxon>
        <taxon>eudicotyledons</taxon>
        <taxon>Gunneridae</taxon>
        <taxon>Pentapetalae</taxon>
        <taxon>rosids</taxon>
        <taxon>fabids</taxon>
        <taxon>Fabales</taxon>
        <taxon>Fabaceae</taxon>
        <taxon>Papilionoideae</taxon>
        <taxon>50 kb inversion clade</taxon>
        <taxon>NPAAA clade</taxon>
        <taxon>Hologalegina</taxon>
        <taxon>IRL clade</taxon>
        <taxon>Trifolieae</taxon>
        <taxon>Medicago</taxon>
    </lineage>
</organism>
<dbReference type="Gene3D" id="3.30.420.10">
    <property type="entry name" value="Ribonuclease H-like superfamily/Ribonuclease H"/>
    <property type="match status" value="1"/>
</dbReference>
<dbReference type="GO" id="GO:0004523">
    <property type="term" value="F:RNA-DNA hybrid ribonuclease activity"/>
    <property type="evidence" value="ECO:0007669"/>
    <property type="project" value="InterPro"/>
</dbReference>
<dbReference type="InterPro" id="IPR012337">
    <property type="entry name" value="RNaseH-like_sf"/>
</dbReference>
<proteinExistence type="predicted"/>
<protein>
    <submittedName>
        <fullName evidence="3">Ribonuclease H</fullName>
    </submittedName>
</protein>
<dbReference type="Pfam" id="PF13456">
    <property type="entry name" value="RVT_3"/>
    <property type="match status" value="1"/>
</dbReference>
<dbReference type="Pfam" id="PF13966">
    <property type="entry name" value="zf-RVT"/>
    <property type="match status" value="1"/>
</dbReference>
<dbReference type="InterPro" id="IPR002156">
    <property type="entry name" value="RNaseH_domain"/>
</dbReference>
<dbReference type="InterPro" id="IPR052929">
    <property type="entry name" value="RNase_H-like_EbsB-rel"/>
</dbReference>
<sequence>MKVANYLVNGEWILSDFFAYKDNALVEKIHQIALPLDETLDKLIWTDSVDGDLSNKLAFSFLPGHGPTVHWAKMLWNAYTPPTGAFITWRFLHNKLPTDDNLRKRGCYIVSICCCFCRKQAETSSHIFLQCPVTLQLWDWLLKATDQHLDFSSILNISRMVQHVMNSAIVHIMWSIWLECNNKYFDGVQKPMSTLFNTILAEVLRLSFMLDIVKGASSMQDFKLARLFSIPFKTNRVNPCREIIWVPPHGGCMKINCDGSVVGSPSCGSIGVIFRASQTMFCGAFAQNIGYATALEAEYSACMFAIEKAKELHLTNIWIETDSVNVIRAFHFNTGVPWKMHIRWHNCLLFCRSIRSLCTHVNREGNLVADALAKNGQGLALYSSHPLAFISSFYVRDCLGLPFSRLSFV</sequence>
<dbReference type="SUPFAM" id="SSF53098">
    <property type="entry name" value="Ribonuclease H-like"/>
    <property type="match status" value="1"/>
</dbReference>
<dbReference type="InterPro" id="IPR036397">
    <property type="entry name" value="RNaseH_sf"/>
</dbReference>
<name>Q2HUA4_MEDTR</name>
<evidence type="ECO:0000259" key="1">
    <source>
        <dbReference type="Pfam" id="PF13456"/>
    </source>
</evidence>
<reference evidence="3" key="1">
    <citation type="submission" date="2004-06" db="EMBL/GenBank/DDBJ databases">
        <authorList>
            <person name="Town C.D."/>
        </authorList>
    </citation>
    <scope>NUCLEOTIDE SEQUENCE</scope>
</reference>
<dbReference type="CDD" id="cd06222">
    <property type="entry name" value="RNase_H_like"/>
    <property type="match status" value="1"/>
</dbReference>
<feature type="domain" description="RNase H type-1" evidence="1">
    <location>
        <begin position="256"/>
        <end position="375"/>
    </location>
</feature>
<dbReference type="InterPro" id="IPR026960">
    <property type="entry name" value="RVT-Znf"/>
</dbReference>
<feature type="domain" description="Reverse transcriptase zinc-binding" evidence="2">
    <location>
        <begin position="56"/>
        <end position="138"/>
    </location>
</feature>
<gene>
    <name evidence="3" type="ORF">MtrDRAFT_AC149206g20v2</name>
</gene>
<dbReference type="PANTHER" id="PTHR47074:SF75">
    <property type="entry name" value="RNASE H TYPE-1 DOMAIN-CONTAINING PROTEIN"/>
    <property type="match status" value="1"/>
</dbReference>
<dbReference type="EMBL" id="AC149206">
    <property type="protein sequence ID" value="ABD28730.1"/>
    <property type="molecule type" value="Genomic_DNA"/>
</dbReference>
<dbReference type="InterPro" id="IPR044730">
    <property type="entry name" value="RNase_H-like_dom_plant"/>
</dbReference>
<accession>Q2HUA4</accession>
<evidence type="ECO:0000313" key="3">
    <source>
        <dbReference type="EMBL" id="ABD28730.1"/>
    </source>
</evidence>
<dbReference type="GO" id="GO:0003676">
    <property type="term" value="F:nucleic acid binding"/>
    <property type="evidence" value="ECO:0007669"/>
    <property type="project" value="InterPro"/>
</dbReference>
<dbReference type="PANTHER" id="PTHR47074">
    <property type="entry name" value="BNAC02G40300D PROTEIN"/>
    <property type="match status" value="1"/>
</dbReference>
<dbReference type="AlphaFoldDB" id="Q2HUA4"/>